<evidence type="ECO:0000313" key="4">
    <source>
        <dbReference type="Proteomes" id="UP001281410"/>
    </source>
</evidence>
<dbReference type="EMBL" id="JANJYJ010000007">
    <property type="protein sequence ID" value="KAK3200321.1"/>
    <property type="molecule type" value="Genomic_DNA"/>
</dbReference>
<sequence length="110" mass="11769">MILLRAGVGAGSGCVVVCSWQLRHQGFEGLCLSLGGFFVSLVLVGFGSCFALDGVASVCNCFWRLWVDSQKHIDFSLTSPFGGGRPGRVKRRNQKAAIKKASGEDGDDEE</sequence>
<proteinExistence type="predicted"/>
<protein>
    <submittedName>
        <fullName evidence="3">Uncharacterized protein</fullName>
    </submittedName>
</protein>
<dbReference type="AlphaFoldDB" id="A0AAE0E164"/>
<dbReference type="Proteomes" id="UP001281410">
    <property type="component" value="Unassembled WGS sequence"/>
</dbReference>
<evidence type="ECO:0000313" key="3">
    <source>
        <dbReference type="EMBL" id="KAK3200321.1"/>
    </source>
</evidence>
<comment type="caution">
    <text evidence="3">The sequence shown here is derived from an EMBL/GenBank/DDBJ whole genome shotgun (WGS) entry which is preliminary data.</text>
</comment>
<evidence type="ECO:0000256" key="2">
    <source>
        <dbReference type="SAM" id="Phobius"/>
    </source>
</evidence>
<keyword evidence="2" id="KW-0812">Transmembrane</keyword>
<name>A0AAE0E164_9ROSI</name>
<keyword evidence="2" id="KW-0472">Membrane</keyword>
<organism evidence="3 4">
    <name type="scientific">Dipteronia sinensis</name>
    <dbReference type="NCBI Taxonomy" id="43782"/>
    <lineage>
        <taxon>Eukaryota</taxon>
        <taxon>Viridiplantae</taxon>
        <taxon>Streptophyta</taxon>
        <taxon>Embryophyta</taxon>
        <taxon>Tracheophyta</taxon>
        <taxon>Spermatophyta</taxon>
        <taxon>Magnoliopsida</taxon>
        <taxon>eudicotyledons</taxon>
        <taxon>Gunneridae</taxon>
        <taxon>Pentapetalae</taxon>
        <taxon>rosids</taxon>
        <taxon>malvids</taxon>
        <taxon>Sapindales</taxon>
        <taxon>Sapindaceae</taxon>
        <taxon>Hippocastanoideae</taxon>
        <taxon>Acereae</taxon>
        <taxon>Dipteronia</taxon>
    </lineage>
</organism>
<accession>A0AAE0E164</accession>
<evidence type="ECO:0000256" key="1">
    <source>
        <dbReference type="SAM" id="MobiDB-lite"/>
    </source>
</evidence>
<keyword evidence="2" id="KW-1133">Transmembrane helix</keyword>
<feature type="transmembrane region" description="Helical" evidence="2">
    <location>
        <begin position="37"/>
        <end position="63"/>
    </location>
</feature>
<feature type="region of interest" description="Disordered" evidence="1">
    <location>
        <begin position="82"/>
        <end position="110"/>
    </location>
</feature>
<gene>
    <name evidence="3" type="ORF">Dsin_023736</name>
</gene>
<keyword evidence="4" id="KW-1185">Reference proteome</keyword>
<feature type="compositionally biased region" description="Basic residues" evidence="1">
    <location>
        <begin position="87"/>
        <end position="98"/>
    </location>
</feature>
<reference evidence="3" key="1">
    <citation type="journal article" date="2023" name="Plant J.">
        <title>Genome sequences and population genomics provide insights into the demographic history, inbreeding, and mutation load of two 'living fossil' tree species of Dipteronia.</title>
        <authorList>
            <person name="Feng Y."/>
            <person name="Comes H.P."/>
            <person name="Chen J."/>
            <person name="Zhu S."/>
            <person name="Lu R."/>
            <person name="Zhang X."/>
            <person name="Li P."/>
            <person name="Qiu J."/>
            <person name="Olsen K.M."/>
            <person name="Qiu Y."/>
        </authorList>
    </citation>
    <scope>NUCLEOTIDE SEQUENCE</scope>
    <source>
        <strain evidence="3">NBL</strain>
    </source>
</reference>